<feature type="region of interest" description="Disordered" evidence="1">
    <location>
        <begin position="686"/>
        <end position="708"/>
    </location>
</feature>
<feature type="region of interest" description="Disordered" evidence="1">
    <location>
        <begin position="880"/>
        <end position="908"/>
    </location>
</feature>
<protein>
    <submittedName>
        <fullName evidence="2">Uncharacterized protein</fullName>
    </submittedName>
</protein>
<feature type="region of interest" description="Disordered" evidence="1">
    <location>
        <begin position="495"/>
        <end position="529"/>
    </location>
</feature>
<keyword evidence="3" id="KW-1185">Reference proteome</keyword>
<name>A0A0L0FI92_9EUKA</name>
<feature type="compositionally biased region" description="Polar residues" evidence="1">
    <location>
        <begin position="415"/>
        <end position="427"/>
    </location>
</feature>
<accession>A0A0L0FI92</accession>
<feature type="compositionally biased region" description="Polar residues" evidence="1">
    <location>
        <begin position="165"/>
        <end position="179"/>
    </location>
</feature>
<dbReference type="AlphaFoldDB" id="A0A0L0FI92"/>
<feature type="compositionally biased region" description="Basic and acidic residues" evidence="1">
    <location>
        <begin position="206"/>
        <end position="223"/>
    </location>
</feature>
<evidence type="ECO:0000313" key="2">
    <source>
        <dbReference type="EMBL" id="KNC76499.1"/>
    </source>
</evidence>
<dbReference type="Proteomes" id="UP000054560">
    <property type="component" value="Unassembled WGS sequence"/>
</dbReference>
<reference evidence="2 3" key="1">
    <citation type="submission" date="2011-02" db="EMBL/GenBank/DDBJ databases">
        <title>The Genome Sequence of Sphaeroforma arctica JP610.</title>
        <authorList>
            <consortium name="The Broad Institute Genome Sequencing Platform"/>
            <person name="Russ C."/>
            <person name="Cuomo C."/>
            <person name="Young S.K."/>
            <person name="Zeng Q."/>
            <person name="Gargeya S."/>
            <person name="Alvarado L."/>
            <person name="Berlin A."/>
            <person name="Chapman S.B."/>
            <person name="Chen Z."/>
            <person name="Freedman E."/>
            <person name="Gellesch M."/>
            <person name="Goldberg J."/>
            <person name="Griggs A."/>
            <person name="Gujja S."/>
            <person name="Heilman E."/>
            <person name="Heiman D."/>
            <person name="Howarth C."/>
            <person name="Mehta T."/>
            <person name="Neiman D."/>
            <person name="Pearson M."/>
            <person name="Roberts A."/>
            <person name="Saif S."/>
            <person name="Shea T."/>
            <person name="Shenoy N."/>
            <person name="Sisk P."/>
            <person name="Stolte C."/>
            <person name="Sykes S."/>
            <person name="White J."/>
            <person name="Yandava C."/>
            <person name="Burger G."/>
            <person name="Gray M.W."/>
            <person name="Holland P.W.H."/>
            <person name="King N."/>
            <person name="Lang F.B.F."/>
            <person name="Roger A.J."/>
            <person name="Ruiz-Trillo I."/>
            <person name="Haas B."/>
            <person name="Nusbaum C."/>
            <person name="Birren B."/>
        </authorList>
    </citation>
    <scope>NUCLEOTIDE SEQUENCE [LARGE SCALE GENOMIC DNA]</scope>
    <source>
        <strain evidence="2 3">JP610</strain>
    </source>
</reference>
<feature type="compositionally biased region" description="Basic and acidic residues" evidence="1">
    <location>
        <begin position="148"/>
        <end position="164"/>
    </location>
</feature>
<feature type="compositionally biased region" description="Basic and acidic residues" evidence="1">
    <location>
        <begin position="61"/>
        <end position="78"/>
    </location>
</feature>
<dbReference type="GeneID" id="25911511"/>
<feature type="non-terminal residue" evidence="2">
    <location>
        <position position="1"/>
    </location>
</feature>
<feature type="region of interest" description="Disordered" evidence="1">
    <location>
        <begin position="1042"/>
        <end position="1072"/>
    </location>
</feature>
<sequence>GRQTRRPLPETVDLTPRYGQGRKTSTSKRKRDTLHDITNHSRHRGDLGKAHALKSSSNTHSHHDVNETVHASTREEKPNTQPQHNKQQRRSDGFAKPRSMFLPPPSPARMDTEVKSNRSQQAHTRALVSPDERRPIKDAAPSAPRNYIADKRKLLRVHSEKVRQDPQSWQQESLSQSVHPQRILIDDNDDITNPKVPKASTSSEQPEGRVDENSSSHEVAFKRPLAHDRRSLYESYRNIDGAYSHVDGKGIGSHPRALGDKHTYKVQRSTDKREGADRGGLHAWSEASAKRPRKERRTHDESIYSSRSRHSTHDFHEGHVDKVMESEDNIETIPRMRDGSELVNVSPTRKRTQTLHALGIPQPGSSGDDTDNRSAVGKGCIENRRRAQDCSPEETWEYGDALVPVRRMSAQMQSKMHASAQKSTSPFHTDEYKHAAPRTNSTTPVAATVSLRAHADRQPQQSKSVRGSRDGRTTKIHATKTSQQALQVVELVDRHPGTPSESGPRCSIPHKHDHLSTNPDTRTERTIESSERPALLLTPVSNHMPSCYQRLASVVVTNKGYRDGGSIATGRNSVQPPRFMCPQALGVYSEELPATHHPDVSQRPRAVTDVGHGEVLLRRADGSVYTASVVRYSTVVLGSAHGCIKHSREAVVKAQVYNDGDRRSLNRPSDNQHGHWQGLFAHSGAAGNTESYTRHPGTSRHKTLKPSLGSEKIDRCKTAPGLCGMLSPAHTLPAEVEASVSTSGGIKPESGKTGLTVLNQPNGGDVALHRAELPLSGHGYPTLEVAGTVKAVSERRGHRGSAVVELGSSQSPPESAVRCEGLVTKHTTSAPLKSLSAASCPVENGDVVCAGNKTATGVTCDNADTAAGVLESGTTYYQRKEASAAKPPSKGTDHVRAQSPDGQKISERDCTVDAHPVVDTDAVVCRDAVRKSEKVPRARPIIEEELVRDAARTKQQNSVDSRFMSQSVALLQHLPTTGEADSRTEQLSEYASVAGCCTGMTKTARGSSRKVDPTHNNTISSIKHTAMEVSPDLNAFERSIRADTADDSRDGSDRPDRSASSAMEHGMVNGGHAGLPIVERAVFRKQAAPPEVRDHLTAKLPLRTSVKETNIEKQWSDLLVGTCQAGSTSTKGLLFASEAQSRREIQTRLLSHNATNSLRRPQPGEKVIQRPDGLRRQDTALLSTFKHDTHMFSSETDIWLQSQADSMLAQHDW</sequence>
<dbReference type="RefSeq" id="XP_014150401.1">
    <property type="nucleotide sequence ID" value="XM_014294926.1"/>
</dbReference>
<feature type="region of interest" description="Disordered" evidence="1">
    <location>
        <begin position="415"/>
        <end position="482"/>
    </location>
</feature>
<feature type="region of interest" description="Disordered" evidence="1">
    <location>
        <begin position="1"/>
        <end position="223"/>
    </location>
</feature>
<feature type="compositionally biased region" description="Basic and acidic residues" evidence="1">
    <location>
        <begin position="1042"/>
        <end position="1057"/>
    </location>
</feature>
<dbReference type="EMBL" id="KQ243080">
    <property type="protein sequence ID" value="KNC76499.1"/>
    <property type="molecule type" value="Genomic_DNA"/>
</dbReference>
<feature type="region of interest" description="Disordered" evidence="1">
    <location>
        <begin position="242"/>
        <end position="376"/>
    </location>
</feature>
<feature type="compositionally biased region" description="Basic and acidic residues" evidence="1">
    <location>
        <begin position="33"/>
        <end position="49"/>
    </location>
</feature>
<feature type="compositionally biased region" description="Basic and acidic residues" evidence="1">
    <location>
        <begin position="257"/>
        <end position="280"/>
    </location>
</feature>
<evidence type="ECO:0000313" key="3">
    <source>
        <dbReference type="Proteomes" id="UP000054560"/>
    </source>
</evidence>
<gene>
    <name evidence="2" type="ORF">SARC_11007</name>
</gene>
<feature type="compositionally biased region" description="Basic and acidic residues" evidence="1">
    <location>
        <begin position="311"/>
        <end position="325"/>
    </location>
</feature>
<evidence type="ECO:0000256" key="1">
    <source>
        <dbReference type="SAM" id="MobiDB-lite"/>
    </source>
</evidence>
<organism evidence="2 3">
    <name type="scientific">Sphaeroforma arctica JP610</name>
    <dbReference type="NCBI Taxonomy" id="667725"/>
    <lineage>
        <taxon>Eukaryota</taxon>
        <taxon>Ichthyosporea</taxon>
        <taxon>Ichthyophonida</taxon>
        <taxon>Sphaeroforma</taxon>
    </lineage>
</organism>
<proteinExistence type="predicted"/>